<dbReference type="GO" id="GO:0005978">
    <property type="term" value="P:glycogen biosynthetic process"/>
    <property type="evidence" value="ECO:0007669"/>
    <property type="project" value="UniProtKB-UniRule"/>
</dbReference>
<accession>A0A1Y2K9U4</accession>
<dbReference type="GO" id="GO:0003844">
    <property type="term" value="F:1,4-alpha-glucan branching enzyme activity"/>
    <property type="evidence" value="ECO:0007669"/>
    <property type="project" value="UniProtKB-UniRule"/>
</dbReference>
<dbReference type="Gene3D" id="2.60.40.1180">
    <property type="entry name" value="Golgi alpha-mannosidase II"/>
    <property type="match status" value="1"/>
</dbReference>
<dbReference type="CDD" id="cd02855">
    <property type="entry name" value="E_set_GBE_prok_N"/>
    <property type="match status" value="1"/>
</dbReference>
<comment type="subunit">
    <text evidence="10">Monomer.</text>
</comment>
<dbReference type="FunFam" id="3.20.20.80:FF:000003">
    <property type="entry name" value="1,4-alpha-glucan branching enzyme GlgB"/>
    <property type="match status" value="1"/>
</dbReference>
<dbReference type="CDD" id="cd11322">
    <property type="entry name" value="AmyAc_Glg_BE"/>
    <property type="match status" value="1"/>
</dbReference>
<dbReference type="SUPFAM" id="SSF51011">
    <property type="entry name" value="Glycosyl hydrolase domain"/>
    <property type="match status" value="1"/>
</dbReference>
<reference evidence="14 15" key="1">
    <citation type="journal article" date="2016" name="BMC Genomics">
        <title>Combined genomic and structural analyses of a cultured magnetotactic bacterium reveals its niche adaptation to a dynamic environment.</title>
        <authorList>
            <person name="Araujo A.C."/>
            <person name="Morillo V."/>
            <person name="Cypriano J."/>
            <person name="Teixeira L.C."/>
            <person name="Leao P."/>
            <person name="Lyra S."/>
            <person name="Almeida L.G."/>
            <person name="Bazylinski D.A."/>
            <person name="Vasconcellos A.T."/>
            <person name="Abreu F."/>
            <person name="Lins U."/>
        </authorList>
    </citation>
    <scope>NUCLEOTIDE SEQUENCE [LARGE SCALE GENOMIC DNA]</scope>
    <source>
        <strain evidence="14 15">IT-1</strain>
    </source>
</reference>
<dbReference type="Pfam" id="PF02806">
    <property type="entry name" value="Alpha-amylase_C"/>
    <property type="match status" value="1"/>
</dbReference>
<dbReference type="NCBIfam" id="NF003811">
    <property type="entry name" value="PRK05402.1"/>
    <property type="match status" value="1"/>
</dbReference>
<dbReference type="InterPro" id="IPR044143">
    <property type="entry name" value="GlgB_N_E_set_prok"/>
</dbReference>
<dbReference type="InterPro" id="IPR013780">
    <property type="entry name" value="Glyco_hydro_b"/>
</dbReference>
<evidence type="ECO:0000256" key="10">
    <source>
        <dbReference type="HAMAP-Rule" id="MF_00685"/>
    </source>
</evidence>
<evidence type="ECO:0000313" key="15">
    <source>
        <dbReference type="Proteomes" id="UP000194003"/>
    </source>
</evidence>
<dbReference type="InterPro" id="IPR013783">
    <property type="entry name" value="Ig-like_fold"/>
</dbReference>
<dbReference type="SUPFAM" id="SSF81296">
    <property type="entry name" value="E set domains"/>
    <property type="match status" value="2"/>
</dbReference>
<dbReference type="InterPro" id="IPR037439">
    <property type="entry name" value="Branching_enzy"/>
</dbReference>
<dbReference type="GO" id="GO:0005829">
    <property type="term" value="C:cytosol"/>
    <property type="evidence" value="ECO:0007669"/>
    <property type="project" value="TreeGrafter"/>
</dbReference>
<gene>
    <name evidence="10" type="primary">glgB</name>
    <name evidence="14" type="ORF">MAIT1_04499</name>
</gene>
<dbReference type="SUPFAM" id="SSF51445">
    <property type="entry name" value="(Trans)glycosidases"/>
    <property type="match status" value="1"/>
</dbReference>
<dbReference type="InterPro" id="IPR006047">
    <property type="entry name" value="GH13_cat_dom"/>
</dbReference>
<dbReference type="EMBL" id="LVJN01000014">
    <property type="protein sequence ID" value="OSM07281.1"/>
    <property type="molecule type" value="Genomic_DNA"/>
</dbReference>
<keyword evidence="5 10" id="KW-0321">Glycogen metabolism</keyword>
<keyword evidence="6 10" id="KW-0328">Glycosyltransferase</keyword>
<dbReference type="GO" id="GO:0043169">
    <property type="term" value="F:cation binding"/>
    <property type="evidence" value="ECO:0007669"/>
    <property type="project" value="InterPro"/>
</dbReference>
<comment type="similarity">
    <text evidence="4 10">Belongs to the glycosyl hydrolase 13 family. GlgB subfamily.</text>
</comment>
<evidence type="ECO:0000256" key="3">
    <source>
        <dbReference type="ARBA" id="ARBA00004964"/>
    </source>
</evidence>
<name>A0A1Y2K9U4_9PROT</name>
<dbReference type="HAMAP" id="MF_00685">
    <property type="entry name" value="GlgB"/>
    <property type="match status" value="1"/>
</dbReference>
<evidence type="ECO:0000256" key="4">
    <source>
        <dbReference type="ARBA" id="ARBA00009000"/>
    </source>
</evidence>
<dbReference type="OrthoDB" id="9800174at2"/>
<dbReference type="Gene3D" id="2.60.40.10">
    <property type="entry name" value="Immunoglobulins"/>
    <property type="match status" value="2"/>
</dbReference>
<keyword evidence="15" id="KW-1185">Reference proteome</keyword>
<evidence type="ECO:0000256" key="9">
    <source>
        <dbReference type="ARBA" id="ARBA00023277"/>
    </source>
</evidence>
<keyword evidence="8 10" id="KW-0320">Glycogen biosynthesis</keyword>
<dbReference type="Proteomes" id="UP000194003">
    <property type="component" value="Unassembled WGS sequence"/>
</dbReference>
<evidence type="ECO:0000259" key="13">
    <source>
        <dbReference type="SMART" id="SM00642"/>
    </source>
</evidence>
<dbReference type="Pfam" id="PF02922">
    <property type="entry name" value="CBM_48"/>
    <property type="match status" value="1"/>
</dbReference>
<dbReference type="Pfam" id="PF22019">
    <property type="entry name" value="GlgB_N"/>
    <property type="match status" value="1"/>
</dbReference>
<protein>
    <recommendedName>
        <fullName evidence="10">1,4-alpha-glucan branching enzyme GlgB</fullName>
        <ecNumber evidence="10">2.4.1.18</ecNumber>
    </recommendedName>
    <alternativeName>
        <fullName evidence="10">1,4-alpha-D-glucan:1,4-alpha-D-glucan 6-glucosyl-transferase</fullName>
    </alternativeName>
    <alternativeName>
        <fullName evidence="10">Alpha-(1-&gt;4)-glucan branching enzyme</fullName>
    </alternativeName>
    <alternativeName>
        <fullName evidence="10">Glycogen branching enzyme</fullName>
        <shortName evidence="10">BE</shortName>
    </alternativeName>
</protein>
<keyword evidence="7 10" id="KW-0808">Transferase</keyword>
<dbReference type="SMART" id="SM00642">
    <property type="entry name" value="Aamy"/>
    <property type="match status" value="1"/>
</dbReference>
<sequence>MNAPQLDASLALIQDARHHDPFSVLGRHPDGEQTIIRVFNPQAQTVTIAEGGHALARIPGSDVFEWRGDGKTIPERYRLIWRDHNNREHIAHDPYSFEPQISDFDLHLFGEGKHHHAFKFLGARDHEAHGVGGVRFAVWAPNAERVSVVGDFNDWDGRRHSMRARGSSGVWELFIPDLAPGGVYKYELRNRHSGEVLLKADPVGRHHELRPRTGSIVPVPSAHQWNDAAWISARQERDWLHAPMSIYEVHLGSWRRGQEGEFLDYRELAHQLADYVTEMGFTHVELLPVTEHPYDLSWGYQTTGYFAPTTRFGNPDDFRYFVDYLHQRDIGVILDWVPAHFPKDAHGLARFDGTPLYEHADPRLGEHMDWSTLIFNFSRNEVKSFLISSAVYWLDELHLDGLRVDAVASMLYLDYSRKEGEWIPNKHGGRENLDAIDFLRELNMAVHEHCPGILMMAEESTSWPQVSRPVYLGGLGFDMKWNMGWMNDTLRYIENEPIHRQYHHDMLTFSMLYCFSENFILPFSHDEVVHGKHSMLGKMPGDEWQQHANLRCLYGYQFMHPGKKLMFMGLEFAQGVEWNSASVLDWYVLDYPLHQGMQRMVKDLARLYRATPALYRYDFDWRGFEWIDCHDSQQSVLSFLRQGDDGEYAVVILNLTPVPRHDYRIGVPAPGRYQEVFNSDSELYGGGNVGNGAAPLMADEQPWMNRPYSLNLTLPPLGCLVLTPEPQQPEAAQVDESDPTDQ</sequence>
<dbReference type="STRING" id="1434232.MAIT1_04499"/>
<comment type="caution">
    <text evidence="14">The sequence shown here is derived from an EMBL/GenBank/DDBJ whole genome shotgun (WGS) entry which is preliminary data.</text>
</comment>
<dbReference type="FunFam" id="2.60.40.10:FF:000169">
    <property type="entry name" value="1,4-alpha-glucan branching enzyme GlgB"/>
    <property type="match status" value="1"/>
</dbReference>
<dbReference type="InterPro" id="IPR004193">
    <property type="entry name" value="Glyco_hydro_13_N"/>
</dbReference>
<dbReference type="InterPro" id="IPR006407">
    <property type="entry name" value="GlgB"/>
</dbReference>
<dbReference type="PANTHER" id="PTHR43651">
    <property type="entry name" value="1,4-ALPHA-GLUCAN-BRANCHING ENZYME"/>
    <property type="match status" value="1"/>
</dbReference>
<evidence type="ECO:0000256" key="5">
    <source>
        <dbReference type="ARBA" id="ARBA00022600"/>
    </source>
</evidence>
<dbReference type="Gene3D" id="3.20.20.80">
    <property type="entry name" value="Glycosidases"/>
    <property type="match status" value="1"/>
</dbReference>
<dbReference type="NCBIfam" id="NF008967">
    <property type="entry name" value="PRK12313.1"/>
    <property type="match status" value="1"/>
</dbReference>
<comment type="pathway">
    <text evidence="3 10">Glycan biosynthesis; glycogen biosynthesis.</text>
</comment>
<feature type="active site" description="Nucleophile" evidence="10 11">
    <location>
        <position position="405"/>
    </location>
</feature>
<feature type="region of interest" description="Disordered" evidence="12">
    <location>
        <begin position="722"/>
        <end position="742"/>
    </location>
</feature>
<dbReference type="GO" id="GO:0004553">
    <property type="term" value="F:hydrolase activity, hydrolyzing O-glycosyl compounds"/>
    <property type="evidence" value="ECO:0007669"/>
    <property type="project" value="InterPro"/>
</dbReference>
<proteinExistence type="inferred from homology"/>
<feature type="domain" description="Glycosyl hydrolase family 13 catalytic" evidence="13">
    <location>
        <begin position="248"/>
        <end position="606"/>
    </location>
</feature>
<dbReference type="EC" id="2.4.1.18" evidence="10"/>
<evidence type="ECO:0000313" key="14">
    <source>
        <dbReference type="EMBL" id="OSM07281.1"/>
    </source>
</evidence>
<dbReference type="AlphaFoldDB" id="A0A1Y2K9U4"/>
<dbReference type="InterPro" id="IPR014756">
    <property type="entry name" value="Ig_E-set"/>
</dbReference>
<dbReference type="InterPro" id="IPR017853">
    <property type="entry name" value="GH"/>
</dbReference>
<dbReference type="InterPro" id="IPR006048">
    <property type="entry name" value="A-amylase/branching_C"/>
</dbReference>
<evidence type="ECO:0000256" key="7">
    <source>
        <dbReference type="ARBA" id="ARBA00022679"/>
    </source>
</evidence>
<evidence type="ECO:0000256" key="8">
    <source>
        <dbReference type="ARBA" id="ARBA00023056"/>
    </source>
</evidence>
<organism evidence="14 15">
    <name type="scientific">Magnetofaba australis IT-1</name>
    <dbReference type="NCBI Taxonomy" id="1434232"/>
    <lineage>
        <taxon>Bacteria</taxon>
        <taxon>Pseudomonadati</taxon>
        <taxon>Pseudomonadota</taxon>
        <taxon>Magnetococcia</taxon>
        <taxon>Magnetococcales</taxon>
        <taxon>Magnetococcaceae</taxon>
        <taxon>Magnetofaba</taxon>
    </lineage>
</organism>
<dbReference type="InterPro" id="IPR054169">
    <property type="entry name" value="GlgB_N"/>
</dbReference>
<dbReference type="Pfam" id="PF00128">
    <property type="entry name" value="Alpha-amylase"/>
    <property type="match status" value="2"/>
</dbReference>
<keyword evidence="9 10" id="KW-0119">Carbohydrate metabolism</keyword>
<feature type="active site" description="Proton donor" evidence="10 11">
    <location>
        <position position="458"/>
    </location>
</feature>
<evidence type="ECO:0000256" key="2">
    <source>
        <dbReference type="ARBA" id="ARBA00002953"/>
    </source>
</evidence>
<dbReference type="PIRSF" id="PIRSF000463">
    <property type="entry name" value="GlgB"/>
    <property type="match status" value="1"/>
</dbReference>
<evidence type="ECO:0000256" key="12">
    <source>
        <dbReference type="SAM" id="MobiDB-lite"/>
    </source>
</evidence>
<evidence type="ECO:0000256" key="11">
    <source>
        <dbReference type="PIRSR" id="PIRSR000463-1"/>
    </source>
</evidence>
<comment type="catalytic activity">
    <reaction evidence="1 10">
        <text>Transfers a segment of a (1-&gt;4)-alpha-D-glucan chain to a primary hydroxy group in a similar glucan chain.</text>
        <dbReference type="EC" id="2.4.1.18"/>
    </reaction>
</comment>
<comment type="function">
    <text evidence="2 10">Catalyzes the formation of the alpha-1,6-glucosidic linkages in glycogen by scission of a 1,4-alpha-linked oligosaccharide from growing alpha-1,4-glucan chains and the subsequent attachment of the oligosaccharide to the alpha-1,6 position.</text>
</comment>
<evidence type="ECO:0000256" key="1">
    <source>
        <dbReference type="ARBA" id="ARBA00000826"/>
    </source>
</evidence>
<evidence type="ECO:0000256" key="6">
    <source>
        <dbReference type="ARBA" id="ARBA00022676"/>
    </source>
</evidence>
<dbReference type="RefSeq" id="WP_085440303.1">
    <property type="nucleotide sequence ID" value="NZ_LVJN01000014.1"/>
</dbReference>
<dbReference type="PANTHER" id="PTHR43651:SF3">
    <property type="entry name" value="1,4-ALPHA-GLUCAN-BRANCHING ENZYME"/>
    <property type="match status" value="1"/>
</dbReference>
<feature type="compositionally biased region" description="Acidic residues" evidence="12">
    <location>
        <begin position="733"/>
        <end position="742"/>
    </location>
</feature>
<dbReference type="NCBIfam" id="TIGR01515">
    <property type="entry name" value="branching_enzym"/>
    <property type="match status" value="1"/>
</dbReference>
<dbReference type="FunFam" id="2.60.40.1180:FF:000002">
    <property type="entry name" value="1,4-alpha-glucan branching enzyme GlgB"/>
    <property type="match status" value="1"/>
</dbReference>
<dbReference type="UniPathway" id="UPA00164"/>